<gene>
    <name evidence="3" type="ORF">APLA_LOCUS4670</name>
</gene>
<comment type="caution">
    <text evidence="3">The sequence shown here is derived from an EMBL/GenBank/DDBJ whole genome shotgun (WGS) entry which is preliminary data.</text>
</comment>
<keyword evidence="4" id="KW-1185">Reference proteome</keyword>
<accession>A0A8S0ZFE8</accession>
<dbReference type="EMBL" id="CADEBC010000476">
    <property type="protein sequence ID" value="CAB3231998.1"/>
    <property type="molecule type" value="Genomic_DNA"/>
</dbReference>
<sequence length="446" mass="51583">MVDIIVRHTNKKAEATYQHYNADHPDSPHQWKPITIPETYSFFGILICAGANNSNMDHTFDMWHSNSYPLYRATMGLKRFHNILRFLRFDDSNTRSQRKKKDKAAPIRDVWTMLNSNLAQMYKPTASLTIDEQLYPYRGRTGFTQYIPSKPAKYCIKIWWICDAAKGISFARDYLHCVMGANKTRKQYSTVFGFHEKVTMCSYGPKKNKAVILLSTMHSDASVDIISKPKRKKQNTDTESEDETDMSLRESSCSPIEEIAEGSDVENETPILTEFVKEKGFILVKFEKKKSVKHNVGQSGHPGHSQNKANTRNSKKQIYLRGRHYQWTNRCGQRKLQICDRPICVLRRYLPNKPHKWGYKLLVPCDYRGMAYDFKIYSGMENNSDLRHANEPDLGASGNIVVRLARNLPRYQEYNFFSIITTLQLNLFLSFPNKVSSHSELSTQAD</sequence>
<protein>
    <recommendedName>
        <fullName evidence="2">PiggyBac transposable element-derived protein domain-containing protein</fullName>
    </recommendedName>
</protein>
<organism evidence="3 4">
    <name type="scientific">Arctia plantaginis</name>
    <name type="common">Wood tiger moth</name>
    <name type="synonym">Phalaena plantaginis</name>
    <dbReference type="NCBI Taxonomy" id="874455"/>
    <lineage>
        <taxon>Eukaryota</taxon>
        <taxon>Metazoa</taxon>
        <taxon>Ecdysozoa</taxon>
        <taxon>Arthropoda</taxon>
        <taxon>Hexapoda</taxon>
        <taxon>Insecta</taxon>
        <taxon>Pterygota</taxon>
        <taxon>Neoptera</taxon>
        <taxon>Endopterygota</taxon>
        <taxon>Lepidoptera</taxon>
        <taxon>Glossata</taxon>
        <taxon>Ditrysia</taxon>
        <taxon>Noctuoidea</taxon>
        <taxon>Erebidae</taxon>
        <taxon>Arctiinae</taxon>
        <taxon>Arctia</taxon>
    </lineage>
</organism>
<dbReference type="PANTHER" id="PTHR46599:SF6">
    <property type="entry name" value="DUAL SPECIFICITY PHOSPHATASE 26"/>
    <property type="match status" value="1"/>
</dbReference>
<reference evidence="3 4" key="1">
    <citation type="submission" date="2020-04" db="EMBL/GenBank/DDBJ databases">
        <authorList>
            <person name="Wallbank WR R."/>
            <person name="Pardo Diaz C."/>
            <person name="Kozak K."/>
            <person name="Martin S."/>
            <person name="Jiggins C."/>
            <person name="Moest M."/>
            <person name="Warren A I."/>
            <person name="Byers J.R.P. K."/>
            <person name="Montejo-Kovacevich G."/>
            <person name="Yen C E."/>
        </authorList>
    </citation>
    <scope>NUCLEOTIDE SEQUENCE [LARGE SCALE GENOMIC DNA]</scope>
</reference>
<evidence type="ECO:0000256" key="1">
    <source>
        <dbReference type="SAM" id="MobiDB-lite"/>
    </source>
</evidence>
<evidence type="ECO:0000313" key="4">
    <source>
        <dbReference type="Proteomes" id="UP000494106"/>
    </source>
</evidence>
<dbReference type="Pfam" id="PF13843">
    <property type="entry name" value="DDE_Tnp_1_7"/>
    <property type="match status" value="2"/>
</dbReference>
<dbReference type="Proteomes" id="UP000494106">
    <property type="component" value="Unassembled WGS sequence"/>
</dbReference>
<evidence type="ECO:0000259" key="2">
    <source>
        <dbReference type="Pfam" id="PF13843"/>
    </source>
</evidence>
<dbReference type="OrthoDB" id="8187571at2759"/>
<proteinExistence type="predicted"/>
<feature type="domain" description="PiggyBac transposable element-derived protein" evidence="2">
    <location>
        <begin position="2"/>
        <end position="168"/>
    </location>
</feature>
<name>A0A8S0ZFE8_ARCPL</name>
<evidence type="ECO:0000313" key="3">
    <source>
        <dbReference type="EMBL" id="CAB3231998.1"/>
    </source>
</evidence>
<feature type="domain" description="PiggyBac transposable element-derived protein" evidence="2">
    <location>
        <begin position="347"/>
        <end position="410"/>
    </location>
</feature>
<feature type="region of interest" description="Disordered" evidence="1">
    <location>
        <begin position="225"/>
        <end position="248"/>
    </location>
</feature>
<dbReference type="PANTHER" id="PTHR46599">
    <property type="entry name" value="PIGGYBAC TRANSPOSABLE ELEMENT-DERIVED PROTEIN 4"/>
    <property type="match status" value="1"/>
</dbReference>
<dbReference type="AlphaFoldDB" id="A0A8S0ZFE8"/>
<dbReference type="InterPro" id="IPR029526">
    <property type="entry name" value="PGBD"/>
</dbReference>